<dbReference type="OrthoDB" id="416786at2759"/>
<proteinExistence type="predicted"/>
<dbReference type="InterPro" id="IPR001242">
    <property type="entry name" value="Condensation_dom"/>
</dbReference>
<dbReference type="InterPro" id="IPR042099">
    <property type="entry name" value="ANL_N_sf"/>
</dbReference>
<dbReference type="Gene3D" id="3.30.559.10">
    <property type="entry name" value="Chloramphenicol acetyltransferase-like domain"/>
    <property type="match status" value="2"/>
</dbReference>
<dbReference type="Pfam" id="PF00550">
    <property type="entry name" value="PP-binding"/>
    <property type="match status" value="1"/>
</dbReference>
<dbReference type="FunFam" id="3.30.300.30:FF:000015">
    <property type="entry name" value="Nonribosomal peptide synthase SidD"/>
    <property type="match status" value="2"/>
</dbReference>
<dbReference type="PANTHER" id="PTHR45527:SF1">
    <property type="entry name" value="FATTY ACID SYNTHASE"/>
    <property type="match status" value="1"/>
</dbReference>
<keyword evidence="3" id="KW-0436">Ligase</keyword>
<dbReference type="GO" id="GO:0044550">
    <property type="term" value="P:secondary metabolite biosynthetic process"/>
    <property type="evidence" value="ECO:0007669"/>
    <property type="project" value="TreeGrafter"/>
</dbReference>
<dbReference type="InterPro" id="IPR000873">
    <property type="entry name" value="AMP-dep_synth/lig_dom"/>
</dbReference>
<accession>A0A6A4HVB3</accession>
<keyword evidence="2" id="KW-0597">Phosphoprotein</keyword>
<dbReference type="InterPro" id="IPR036736">
    <property type="entry name" value="ACP-like_sf"/>
</dbReference>
<name>A0A6A4HVB3_9AGAR</name>
<dbReference type="InterPro" id="IPR023213">
    <property type="entry name" value="CAT-like_dom_sf"/>
</dbReference>
<dbReference type="PROSITE" id="PS00455">
    <property type="entry name" value="AMP_BINDING"/>
    <property type="match status" value="2"/>
</dbReference>
<keyword evidence="4" id="KW-0511">Multifunctional enzyme</keyword>
<dbReference type="InterPro" id="IPR006162">
    <property type="entry name" value="Ppantetheine_attach_site"/>
</dbReference>
<dbReference type="SUPFAM" id="SSF56801">
    <property type="entry name" value="Acetyl-CoA synthetase-like"/>
    <property type="match status" value="2"/>
</dbReference>
<organism evidence="6 7">
    <name type="scientific">Gymnopus androsaceus JB14</name>
    <dbReference type="NCBI Taxonomy" id="1447944"/>
    <lineage>
        <taxon>Eukaryota</taxon>
        <taxon>Fungi</taxon>
        <taxon>Dikarya</taxon>
        <taxon>Basidiomycota</taxon>
        <taxon>Agaricomycotina</taxon>
        <taxon>Agaricomycetes</taxon>
        <taxon>Agaricomycetidae</taxon>
        <taxon>Agaricales</taxon>
        <taxon>Marasmiineae</taxon>
        <taxon>Omphalotaceae</taxon>
        <taxon>Gymnopus</taxon>
    </lineage>
</organism>
<protein>
    <submittedName>
        <fullName evidence="6">Acetyl-CoA synthetase-like protein</fullName>
    </submittedName>
</protein>
<reference evidence="6" key="1">
    <citation type="journal article" date="2019" name="Environ. Microbiol.">
        <title>Fungal ecological strategies reflected in gene transcription - a case study of two litter decomposers.</title>
        <authorList>
            <person name="Barbi F."/>
            <person name="Kohler A."/>
            <person name="Barry K."/>
            <person name="Baskaran P."/>
            <person name="Daum C."/>
            <person name="Fauchery L."/>
            <person name="Ihrmark K."/>
            <person name="Kuo A."/>
            <person name="LaButti K."/>
            <person name="Lipzen A."/>
            <person name="Morin E."/>
            <person name="Grigoriev I.V."/>
            <person name="Henrissat B."/>
            <person name="Lindahl B."/>
            <person name="Martin F."/>
        </authorList>
    </citation>
    <scope>NUCLEOTIDE SEQUENCE</scope>
    <source>
        <strain evidence="6">JB14</strain>
    </source>
</reference>
<dbReference type="Proteomes" id="UP000799118">
    <property type="component" value="Unassembled WGS sequence"/>
</dbReference>
<feature type="domain" description="Carrier" evidence="5">
    <location>
        <begin position="574"/>
        <end position="650"/>
    </location>
</feature>
<dbReference type="PROSITE" id="PS50075">
    <property type="entry name" value="CARRIER"/>
    <property type="match status" value="1"/>
</dbReference>
<dbReference type="GO" id="GO:0043041">
    <property type="term" value="P:amino acid activation for nonribosomal peptide biosynthetic process"/>
    <property type="evidence" value="ECO:0007669"/>
    <property type="project" value="TreeGrafter"/>
</dbReference>
<dbReference type="Gene3D" id="1.10.1200.10">
    <property type="entry name" value="ACP-like"/>
    <property type="match status" value="2"/>
</dbReference>
<dbReference type="InterPro" id="IPR029058">
    <property type="entry name" value="AB_hydrolase_fold"/>
</dbReference>
<dbReference type="CDD" id="cd05930">
    <property type="entry name" value="A_NRPS"/>
    <property type="match status" value="1"/>
</dbReference>
<dbReference type="Pfam" id="PF00668">
    <property type="entry name" value="Condensation"/>
    <property type="match status" value="1"/>
</dbReference>
<dbReference type="Gene3D" id="3.40.50.12780">
    <property type="entry name" value="N-terminal domain of ligase-like"/>
    <property type="match status" value="2"/>
</dbReference>
<dbReference type="Gene3D" id="3.30.300.30">
    <property type="match status" value="2"/>
</dbReference>
<dbReference type="PANTHER" id="PTHR45527">
    <property type="entry name" value="NONRIBOSOMAL PEPTIDE SYNTHETASE"/>
    <property type="match status" value="1"/>
</dbReference>
<dbReference type="GO" id="GO:0005737">
    <property type="term" value="C:cytoplasm"/>
    <property type="evidence" value="ECO:0007669"/>
    <property type="project" value="TreeGrafter"/>
</dbReference>
<dbReference type="PROSITE" id="PS00012">
    <property type="entry name" value="PHOSPHOPANTETHEINE"/>
    <property type="match status" value="1"/>
</dbReference>
<dbReference type="Pfam" id="PF13193">
    <property type="entry name" value="AMP-binding_C"/>
    <property type="match status" value="1"/>
</dbReference>
<dbReference type="Gene3D" id="3.30.559.30">
    <property type="entry name" value="Nonribosomal peptide synthetase, condensation domain"/>
    <property type="match status" value="1"/>
</dbReference>
<evidence type="ECO:0000313" key="7">
    <source>
        <dbReference type="Proteomes" id="UP000799118"/>
    </source>
</evidence>
<evidence type="ECO:0000256" key="3">
    <source>
        <dbReference type="ARBA" id="ARBA00022598"/>
    </source>
</evidence>
<dbReference type="FunFam" id="3.40.50.980:FF:000001">
    <property type="entry name" value="Non-ribosomal peptide synthetase"/>
    <property type="match status" value="1"/>
</dbReference>
<dbReference type="InterPro" id="IPR025110">
    <property type="entry name" value="AMP-bd_C"/>
</dbReference>
<keyword evidence="7" id="KW-1185">Reference proteome</keyword>
<gene>
    <name evidence="6" type="ORF">BT96DRAFT_1018290</name>
</gene>
<dbReference type="GO" id="GO:0031177">
    <property type="term" value="F:phosphopantetheine binding"/>
    <property type="evidence" value="ECO:0007669"/>
    <property type="project" value="TreeGrafter"/>
</dbReference>
<dbReference type="CDD" id="cd05918">
    <property type="entry name" value="A_NRPS_SidN3_like"/>
    <property type="match status" value="1"/>
</dbReference>
<dbReference type="Gene3D" id="3.40.50.1820">
    <property type="entry name" value="alpha/beta hydrolase"/>
    <property type="match status" value="1"/>
</dbReference>
<dbReference type="SUPFAM" id="SSF47336">
    <property type="entry name" value="ACP-like"/>
    <property type="match status" value="2"/>
</dbReference>
<keyword evidence="1" id="KW-0596">Phosphopantetheine</keyword>
<dbReference type="InterPro" id="IPR045851">
    <property type="entry name" value="AMP-bd_C_sf"/>
</dbReference>
<dbReference type="InterPro" id="IPR020845">
    <property type="entry name" value="AMP-binding_CS"/>
</dbReference>
<dbReference type="EMBL" id="ML769448">
    <property type="protein sequence ID" value="KAE9401198.1"/>
    <property type="molecule type" value="Genomic_DNA"/>
</dbReference>
<dbReference type="NCBIfam" id="TIGR01733">
    <property type="entry name" value="AA-adenyl-dom"/>
    <property type="match status" value="2"/>
</dbReference>
<dbReference type="Pfam" id="PF00501">
    <property type="entry name" value="AMP-binding"/>
    <property type="match status" value="2"/>
</dbReference>
<dbReference type="SUPFAM" id="SSF52777">
    <property type="entry name" value="CoA-dependent acyltransferases"/>
    <property type="match status" value="2"/>
</dbReference>
<dbReference type="GO" id="GO:0016874">
    <property type="term" value="F:ligase activity"/>
    <property type="evidence" value="ECO:0007669"/>
    <property type="project" value="UniProtKB-KW"/>
</dbReference>
<evidence type="ECO:0000256" key="2">
    <source>
        <dbReference type="ARBA" id="ARBA00022553"/>
    </source>
</evidence>
<evidence type="ECO:0000256" key="1">
    <source>
        <dbReference type="ARBA" id="ARBA00022450"/>
    </source>
</evidence>
<dbReference type="InterPro" id="IPR010071">
    <property type="entry name" value="AA_adenyl_dom"/>
</dbReference>
<evidence type="ECO:0000313" key="6">
    <source>
        <dbReference type="EMBL" id="KAE9401198.1"/>
    </source>
</evidence>
<evidence type="ECO:0000256" key="4">
    <source>
        <dbReference type="ARBA" id="ARBA00023268"/>
    </source>
</evidence>
<dbReference type="SUPFAM" id="SSF53474">
    <property type="entry name" value="alpha/beta-Hydrolases"/>
    <property type="match status" value="1"/>
</dbReference>
<evidence type="ECO:0000259" key="5">
    <source>
        <dbReference type="PROSITE" id="PS50075"/>
    </source>
</evidence>
<dbReference type="InterPro" id="IPR009081">
    <property type="entry name" value="PP-bd_ACP"/>
</dbReference>
<sequence>MNVLSCSHGAPVTRISALNAYLGCQRSTSMSLTLLVNFRIPLLFTGGPEILNDEIQLSYAELEENADRLARALILEQGVRSGDVVLIFFNKGIDMIIGILGILKSGAAYVPIDINHPAERIRTIHSSTSSKLCLTTSSLSTTIASYLPSILVVSVDSTLAATAIPPLQSECEASGEDLCYIMYTSGSTGIPKGVMVHHSAVVASVIDGPESNMMLRAEGLKGQLRTLAFSNYAFDYSTWDIFLTLTSGGTLCLVPMDIMLNDLTFVLNEMKITFLETTPTVLGLIDPMEIPTLNVVYSSGEPLTTAVRDKFLALQDLGRDLRFGNGGAPTETTVMSVFTTLTSHASDTDPRIFGKPFGRNSVYILDENKDLLPAGELGTLWIGGDQVSKGYLGREDLTQAAFCEDIFCTEDGRSKMMYNTGDLCSWMKDGSGRLLHHGRNDGQVKIRGQRVEVGEVESAIRKWGDGKVKNIFVLKVSRDNEMEVLVVFVVAESDSKVNNFDDSSLLTALHKTLPSYMVPNMVVNLPSLPMTSNGKVDAGTLKRIARKRFQIFKFAHAHASGNGVSNRLPIEPAATTSPSLTALVNTWSSILNIPHLAVPLEMNFFSSGGDSIGAIQACVMLRKMGFKIDYSDFVRAGTVRDQVKQMDINIQGEQLEGNQHPVATQLNPHAKFSLVDSALKESVLSACETLYGYARDDIEDAYLCTPMVAGLISISTIRPSLYMAHYTYRKTGGYDPARMKAAWIWLIRKHSILRTAALVTDKGIVQFVLRGVREDDANPTSTCSTPGLKWTYGRFNEQIECDHAMDKYISTSSPGFQLGVYDGWCLPTMLQDLKEAYGRTAGDSVAPTATTPTPYPAYVRWLAQQNTSEALNWWSKELEGIQSLSWPESSLRIGEIPRTDELSVRSWVCGTRLAESCSSNGVTMSSFIQTALGLVLGMHANVQDVAFAVVTSGRSGNLEGIDEVVGPCIVTVPFCMQVPSESSTIGQLLNAVQKHSNVSSGYHHLVGLPEIQKANPHLILNVLLTVENLPGLYDSEDELLGEHVLGHHLEMNYALAVTVFPSPDGRELRCQFEWDSRVLTRGDVDVFSAHLIEAFKFIAESPSSTSLTDLSIISPSEEAFLKTVASGIETDSAFAQYPFFQNLLDHIAQQYPTRIAIEHSSNASSITYHDLVKRSIQVARGLQLRGIGPEAIVPVLFNKDSCHIDTIVAFVGIMKAGGAFVPLDASWPADRLMACVKQTGCGFLICDSATPDVGIDFTGLSLDEIATHAEGETGSSVPALTPASLAYVMFTSGSTGKPKGVMIEHRNIMAYIENGHTIFPLQDVKRMLHFCPYSFDQGLADIFFSVSVGATLVLADMTDMISDMSSVVRSSRVDYALMTPAVAQLIDTNKDYPCFRTLVVGGEKVPRQLSDAWRDKITFIDAYGPTEATVHCVSSNHSASYPGPGVIGRPLGCCQAYILTKKSKLAPLCVVGELCIAGPQLARGYLEAPDTTIAVFVPNPISPQKEQRLYRTGDLARWTSSGIIEYLGRKEGGYVKLNGLRIDLGEVETALTSVDKTFAVVELVQDAQADSDQARLLAFVSRSVVVGGSASCVEISELQLSKNWVKELEGACRRFLPSHMIPTIWLVLDYIPQASTNKIDRKQLRELWEKLRGTPDKLEEIHRALNGAESDNDQPTDVFEQIIEDIWKDLLGSESGKKARSLKVHYDDFFAIGGDSIKMIMCLARFSAKGWGVTVKEFHEARTIAKLGDIVKRSCMHIDGVEAVLDPAGGLVVRVHTAESDKERAQNPIWFIHSGSGFISREYGLLDPLGREIYGISNPCVDSKVLAENYPTIDSFVDKYMPLIHPSNSIYLAGWSSGGNIALALAARRIQAGLPVKGVILLDSSNTFGWKLIDNRAYQAPTTLWDMHLAHVVSLLETCVQPRCSAPVLLIRAETPWLMPNCKWAYPSLKEGEREDERLERNFYELEKMSNLTVEIGE</sequence>